<evidence type="ECO:0000313" key="1">
    <source>
        <dbReference type="EMBL" id="BDR53581.1"/>
    </source>
</evidence>
<organism evidence="1 2">
    <name type="scientific">Bombiscardovia nodaiensis</name>
    <dbReference type="NCBI Taxonomy" id="2932181"/>
    <lineage>
        <taxon>Bacteria</taxon>
        <taxon>Bacillati</taxon>
        <taxon>Actinomycetota</taxon>
        <taxon>Actinomycetes</taxon>
        <taxon>Bifidobacteriales</taxon>
        <taxon>Bifidobacteriaceae</taxon>
        <taxon>Bombiscardovia</taxon>
    </lineage>
</organism>
<name>A0ABM8B9L1_9BIFI</name>
<evidence type="ECO:0000313" key="2">
    <source>
        <dbReference type="Proteomes" id="UP001321766"/>
    </source>
</evidence>
<dbReference type="Proteomes" id="UP001321766">
    <property type="component" value="Chromosome"/>
</dbReference>
<proteinExistence type="predicted"/>
<dbReference type="EMBL" id="AP026798">
    <property type="protein sequence ID" value="BDR53581.1"/>
    <property type="molecule type" value="Genomic_DNA"/>
</dbReference>
<gene>
    <name evidence="1" type="ORF">KIM372_14880</name>
</gene>
<reference evidence="1 2" key="1">
    <citation type="journal article" date="2023" name="Microbiol. Spectr.">
        <title>Symbiosis of Carpenter Bees with Uncharacterized Lactic Acid Bacteria Showing NAD Auxotrophy.</title>
        <authorList>
            <person name="Kawasaki S."/>
            <person name="Ozawa K."/>
            <person name="Mori T."/>
            <person name="Yamamoto A."/>
            <person name="Ito M."/>
            <person name="Ohkuma M."/>
            <person name="Sakamoto M."/>
            <person name="Matsutani M."/>
        </authorList>
    </citation>
    <scope>NUCLEOTIDE SEQUENCE [LARGE SCALE GENOMIC DNA]</scope>
    <source>
        <strain evidence="1 2">Kim37-2</strain>
    </source>
</reference>
<keyword evidence="2" id="KW-1185">Reference proteome</keyword>
<protein>
    <submittedName>
        <fullName evidence="1">Uncharacterized protein</fullName>
    </submittedName>
</protein>
<accession>A0ABM8B9L1</accession>
<sequence length="151" mass="15281">MAVTVEGEALNVTCADSDPGVVGFAYRVEHTYGFSPVGDDSAVADLAVAVVSPAVDVAVGADGEVVRLACVDFSEAYSSWRFDAYRQGAVGVGAVAELPSIVPTPGVSVAVVSEGENVCVACFDLCKAFYSGWWGDGGVVAVYVSGAFGGA</sequence>